<dbReference type="RefSeq" id="WP_188484428.1">
    <property type="nucleotide sequence ID" value="NZ_BMFC01000034.1"/>
</dbReference>
<comment type="caution">
    <text evidence="2">The sequence shown here is derived from an EMBL/GenBank/DDBJ whole genome shotgun (WGS) entry which is preliminary data.</text>
</comment>
<evidence type="ECO:0000313" key="3">
    <source>
        <dbReference type="Proteomes" id="UP000645462"/>
    </source>
</evidence>
<reference evidence="3" key="1">
    <citation type="journal article" date="2019" name="Int. J. Syst. Evol. Microbiol.">
        <title>The Global Catalogue of Microorganisms (GCM) 10K type strain sequencing project: providing services to taxonomists for standard genome sequencing and annotation.</title>
        <authorList>
            <consortium name="The Broad Institute Genomics Platform"/>
            <consortium name="The Broad Institute Genome Sequencing Center for Infectious Disease"/>
            <person name="Wu L."/>
            <person name="Ma J."/>
        </authorList>
    </citation>
    <scope>NUCLEOTIDE SEQUENCE [LARGE SCALE GENOMIC DNA]</scope>
    <source>
        <strain evidence="3">CGMCC 1.12478</strain>
    </source>
</reference>
<dbReference type="Pfam" id="PF13391">
    <property type="entry name" value="HNH_2"/>
    <property type="match status" value="1"/>
</dbReference>
<dbReference type="Proteomes" id="UP000645462">
    <property type="component" value="Unassembled WGS sequence"/>
</dbReference>
<protein>
    <recommendedName>
        <fullName evidence="1">HNH nuclease domain-containing protein</fullName>
    </recommendedName>
</protein>
<gene>
    <name evidence="2" type="ORF">GCM10011363_45910</name>
</gene>
<proteinExistence type="predicted"/>
<dbReference type="EMBL" id="BMFC01000034">
    <property type="protein sequence ID" value="GGC24212.1"/>
    <property type="molecule type" value="Genomic_DNA"/>
</dbReference>
<organism evidence="2 3">
    <name type="scientific">Marivita lacus</name>
    <dbReference type="NCBI Taxonomy" id="1323742"/>
    <lineage>
        <taxon>Bacteria</taxon>
        <taxon>Pseudomonadati</taxon>
        <taxon>Pseudomonadota</taxon>
        <taxon>Alphaproteobacteria</taxon>
        <taxon>Rhodobacterales</taxon>
        <taxon>Roseobacteraceae</taxon>
        <taxon>Marivita</taxon>
    </lineage>
</organism>
<evidence type="ECO:0000313" key="2">
    <source>
        <dbReference type="EMBL" id="GGC24212.1"/>
    </source>
</evidence>
<keyword evidence="3" id="KW-1185">Reference proteome</keyword>
<sequence>MSRGRDATQPTRLVVWGRAAGRCQYTNCGEELSGDLITGDLLKNHAYLAHIIASNPDGPRGHPDLSHEKSDDPDNLMLLCGRHHREIDDRNKLDIYTVDALLEMKRRHEERVARALMNPDAPLAHILRISAAVGDNETTIPRQACARAMIPQFVIADRHPIDISIRGFEHKDSDPGYYQTELTNLRRVYDREIRGRF</sequence>
<dbReference type="InterPro" id="IPR003615">
    <property type="entry name" value="HNH_nuc"/>
</dbReference>
<feature type="domain" description="HNH nuclease" evidence="1">
    <location>
        <begin position="48"/>
        <end position="89"/>
    </location>
</feature>
<accession>A0ABQ1LJB7</accession>
<evidence type="ECO:0000259" key="1">
    <source>
        <dbReference type="Pfam" id="PF13391"/>
    </source>
</evidence>
<dbReference type="CDD" id="cd00085">
    <property type="entry name" value="HNHc"/>
    <property type="match status" value="1"/>
</dbReference>
<name>A0ABQ1LJB7_9RHOB</name>